<organism evidence="2 3">
    <name type="scientific">Vespula squamosa</name>
    <name type="common">Southern yellow jacket</name>
    <name type="synonym">Wasp</name>
    <dbReference type="NCBI Taxonomy" id="30214"/>
    <lineage>
        <taxon>Eukaryota</taxon>
        <taxon>Metazoa</taxon>
        <taxon>Ecdysozoa</taxon>
        <taxon>Arthropoda</taxon>
        <taxon>Hexapoda</taxon>
        <taxon>Insecta</taxon>
        <taxon>Pterygota</taxon>
        <taxon>Neoptera</taxon>
        <taxon>Endopterygota</taxon>
        <taxon>Hymenoptera</taxon>
        <taxon>Apocrita</taxon>
        <taxon>Aculeata</taxon>
        <taxon>Vespoidea</taxon>
        <taxon>Vespidae</taxon>
        <taxon>Vespinae</taxon>
        <taxon>Vespula</taxon>
    </lineage>
</organism>
<dbReference type="Proteomes" id="UP001607302">
    <property type="component" value="Unassembled WGS sequence"/>
</dbReference>
<keyword evidence="3" id="KW-1185">Reference proteome</keyword>
<dbReference type="AlphaFoldDB" id="A0ABD2ABC2"/>
<sequence>MTIVRLTKLSIRMVKFRMTNKKEVRVVGGSDDGDGDGDGVSVGSGGGSNGSSGGDAATAAGNGGSGSFRSFVVCLR</sequence>
<proteinExistence type="predicted"/>
<protein>
    <submittedName>
        <fullName evidence="2">Uncharacterized protein</fullName>
    </submittedName>
</protein>
<gene>
    <name evidence="2" type="ORF">V1478_011787</name>
</gene>
<comment type="caution">
    <text evidence="2">The sequence shown here is derived from an EMBL/GenBank/DDBJ whole genome shotgun (WGS) entry which is preliminary data.</text>
</comment>
<evidence type="ECO:0000313" key="2">
    <source>
        <dbReference type="EMBL" id="KAL2717911.1"/>
    </source>
</evidence>
<name>A0ABD2ABC2_VESSQ</name>
<feature type="compositionally biased region" description="Gly residues" evidence="1">
    <location>
        <begin position="38"/>
        <end position="53"/>
    </location>
</feature>
<evidence type="ECO:0000256" key="1">
    <source>
        <dbReference type="SAM" id="MobiDB-lite"/>
    </source>
</evidence>
<reference evidence="2 3" key="1">
    <citation type="journal article" date="2024" name="Ann. Entomol. Soc. Am.">
        <title>Genomic analyses of the southern and eastern yellowjacket wasps (Hymenoptera: Vespidae) reveal evolutionary signatures of social life.</title>
        <authorList>
            <person name="Catto M.A."/>
            <person name="Caine P.B."/>
            <person name="Orr S.E."/>
            <person name="Hunt B.G."/>
            <person name="Goodisman M.A.D."/>
        </authorList>
    </citation>
    <scope>NUCLEOTIDE SEQUENCE [LARGE SCALE GENOMIC DNA]</scope>
    <source>
        <strain evidence="2">233</strain>
        <tissue evidence="2">Head and thorax</tissue>
    </source>
</reference>
<feature type="region of interest" description="Disordered" evidence="1">
    <location>
        <begin position="25"/>
        <end position="66"/>
    </location>
</feature>
<evidence type="ECO:0000313" key="3">
    <source>
        <dbReference type="Proteomes" id="UP001607302"/>
    </source>
</evidence>
<accession>A0ABD2ABC2</accession>
<dbReference type="EMBL" id="JAUDFV010000152">
    <property type="protein sequence ID" value="KAL2717911.1"/>
    <property type="molecule type" value="Genomic_DNA"/>
</dbReference>